<dbReference type="Pfam" id="PF03795">
    <property type="entry name" value="YCII"/>
    <property type="match status" value="1"/>
</dbReference>
<accession>A0A2L2TRD0</accession>
<sequence>MTTGLISEDTTEWIVLIPDVEGSLNTRMRVRETHVKEMIQHIDSGLFQMGGATLDGLCINGSAIIARAKSEVDILAVLQADIYARSGVWDLDKAKFISIST</sequence>
<dbReference type="AlphaFoldDB" id="A0A2L2TRD0"/>
<dbReference type="InterPro" id="IPR005545">
    <property type="entry name" value="YCII"/>
</dbReference>
<dbReference type="Gene3D" id="3.30.70.1060">
    <property type="entry name" value="Dimeric alpha+beta barrel"/>
    <property type="match status" value="1"/>
</dbReference>
<proteinExistence type="predicted"/>
<dbReference type="RefSeq" id="XP_025591392.1">
    <property type="nucleotide sequence ID" value="XM_025732470.1"/>
</dbReference>
<dbReference type="InterPro" id="IPR051807">
    <property type="entry name" value="Sec-metab_biosynth-assoc"/>
</dbReference>
<dbReference type="KEGG" id="fvn:FVRRES_04189"/>
<dbReference type="Proteomes" id="UP000245910">
    <property type="component" value="Chromosome I"/>
</dbReference>
<name>A0A2L2TRD0_9HYPO</name>
<evidence type="ECO:0000313" key="2">
    <source>
        <dbReference type="EMBL" id="CEI67677.1"/>
    </source>
</evidence>
<reference evidence="3" key="1">
    <citation type="submission" date="2014-10" db="EMBL/GenBank/DDBJ databases">
        <authorList>
            <person name="King R."/>
        </authorList>
    </citation>
    <scope>NUCLEOTIDE SEQUENCE [LARGE SCALE GENOMIC DNA]</scope>
    <source>
        <strain evidence="3">A3/5</strain>
    </source>
</reference>
<dbReference type="PANTHER" id="PTHR33606:SF3">
    <property type="entry name" value="PROTEIN YCII"/>
    <property type="match status" value="1"/>
</dbReference>
<evidence type="ECO:0000313" key="3">
    <source>
        <dbReference type="Proteomes" id="UP000245910"/>
    </source>
</evidence>
<dbReference type="SUPFAM" id="SSF54909">
    <property type="entry name" value="Dimeric alpha+beta barrel"/>
    <property type="match status" value="1"/>
</dbReference>
<dbReference type="PANTHER" id="PTHR33606">
    <property type="entry name" value="PROTEIN YCII"/>
    <property type="match status" value="1"/>
</dbReference>
<dbReference type="InterPro" id="IPR011008">
    <property type="entry name" value="Dimeric_a/b-barrel"/>
</dbReference>
<organism evidence="2 3">
    <name type="scientific">Fusarium venenatum</name>
    <dbReference type="NCBI Taxonomy" id="56646"/>
    <lineage>
        <taxon>Eukaryota</taxon>
        <taxon>Fungi</taxon>
        <taxon>Dikarya</taxon>
        <taxon>Ascomycota</taxon>
        <taxon>Pezizomycotina</taxon>
        <taxon>Sordariomycetes</taxon>
        <taxon>Hypocreomycetidae</taxon>
        <taxon>Hypocreales</taxon>
        <taxon>Nectriaceae</taxon>
        <taxon>Fusarium</taxon>
    </lineage>
</organism>
<evidence type="ECO:0000259" key="1">
    <source>
        <dbReference type="Pfam" id="PF03795"/>
    </source>
</evidence>
<dbReference type="GeneID" id="37255828"/>
<feature type="domain" description="YCII-related" evidence="1">
    <location>
        <begin position="13"/>
        <end position="89"/>
    </location>
</feature>
<keyword evidence="3" id="KW-1185">Reference proteome</keyword>
<protein>
    <recommendedName>
        <fullName evidence="1">YCII-related domain-containing protein</fullName>
    </recommendedName>
</protein>
<dbReference type="EMBL" id="LN649229">
    <property type="protein sequence ID" value="CEI67677.1"/>
    <property type="molecule type" value="Genomic_DNA"/>
</dbReference>